<dbReference type="OrthoDB" id="6883439at2759"/>
<dbReference type="EMBL" id="LR824009">
    <property type="protein sequence ID" value="CAH0605473.1"/>
    <property type="molecule type" value="Genomic_DNA"/>
</dbReference>
<evidence type="ECO:0000256" key="1">
    <source>
        <dbReference type="SAM" id="MobiDB-lite"/>
    </source>
</evidence>
<dbReference type="SUPFAM" id="SSF49265">
    <property type="entry name" value="Fibronectin type III"/>
    <property type="match status" value="1"/>
</dbReference>
<keyword evidence="2" id="KW-0732">Signal</keyword>
<evidence type="ECO:0000313" key="3">
    <source>
        <dbReference type="EMBL" id="CAH0605473.1"/>
    </source>
</evidence>
<dbReference type="Gene3D" id="2.60.40.10">
    <property type="entry name" value="Immunoglobulins"/>
    <property type="match status" value="1"/>
</dbReference>
<sequence>MELIYLSMCLCVLVSMCESLAIEKPKGNLPAPNLWKFESIDDPVDNTTSQRLTWTGVDSGDAQDPVVGYKVKVWVTQKIKKIVYKNEGGKLVATEKEEYPRISSNVLPESTPTVLIVPGNKTTVVFGPVTVGVKYQFAVLAFTKTREGPLSSPTSIRLLPTEEEQKSGSV</sequence>
<proteinExistence type="predicted"/>
<reference evidence="3" key="1">
    <citation type="submission" date="2021-12" db="EMBL/GenBank/DDBJ databases">
        <authorList>
            <person name="King R."/>
        </authorList>
    </citation>
    <scope>NUCLEOTIDE SEQUENCE</scope>
</reference>
<protein>
    <submittedName>
        <fullName evidence="3">Uncharacterized protein</fullName>
    </submittedName>
</protein>
<feature type="region of interest" description="Disordered" evidence="1">
    <location>
        <begin position="147"/>
        <end position="170"/>
    </location>
</feature>
<keyword evidence="4" id="KW-1185">Reference proteome</keyword>
<organism evidence="3 4">
    <name type="scientific">Chrysodeixis includens</name>
    <name type="common">Soybean looper</name>
    <name type="synonym">Pseudoplusia includens</name>
    <dbReference type="NCBI Taxonomy" id="689277"/>
    <lineage>
        <taxon>Eukaryota</taxon>
        <taxon>Metazoa</taxon>
        <taxon>Ecdysozoa</taxon>
        <taxon>Arthropoda</taxon>
        <taxon>Hexapoda</taxon>
        <taxon>Insecta</taxon>
        <taxon>Pterygota</taxon>
        <taxon>Neoptera</taxon>
        <taxon>Endopterygota</taxon>
        <taxon>Lepidoptera</taxon>
        <taxon>Glossata</taxon>
        <taxon>Ditrysia</taxon>
        <taxon>Noctuoidea</taxon>
        <taxon>Noctuidae</taxon>
        <taxon>Plusiinae</taxon>
        <taxon>Chrysodeixis</taxon>
    </lineage>
</organism>
<evidence type="ECO:0000313" key="4">
    <source>
        <dbReference type="Proteomes" id="UP001154114"/>
    </source>
</evidence>
<feature type="signal peptide" evidence="2">
    <location>
        <begin position="1"/>
        <end position="19"/>
    </location>
</feature>
<evidence type="ECO:0000256" key="2">
    <source>
        <dbReference type="SAM" id="SignalP"/>
    </source>
</evidence>
<name>A0A9P0C4B5_CHRIL</name>
<feature type="chain" id="PRO_5040196981" evidence="2">
    <location>
        <begin position="20"/>
        <end position="170"/>
    </location>
</feature>
<dbReference type="InterPro" id="IPR036116">
    <property type="entry name" value="FN3_sf"/>
</dbReference>
<dbReference type="InterPro" id="IPR013783">
    <property type="entry name" value="Ig-like_fold"/>
</dbReference>
<gene>
    <name evidence="3" type="ORF">CINC_LOCUS11450</name>
</gene>
<dbReference type="Proteomes" id="UP001154114">
    <property type="component" value="Chromosome 6"/>
</dbReference>
<dbReference type="AlphaFoldDB" id="A0A9P0C4B5"/>
<accession>A0A9P0C4B5</accession>